<name>A0ABX2CNL7_9BRAD</name>
<feature type="transmembrane region" description="Helical" evidence="1">
    <location>
        <begin position="61"/>
        <end position="85"/>
    </location>
</feature>
<reference evidence="2" key="1">
    <citation type="submission" date="2020-05" db="EMBL/GenBank/DDBJ databases">
        <title>Nod-independent and nitrogen-fixing Bradyrhizobium aeschynomene sp. nov. isolated from nodules of Aeschynomene indica.</title>
        <authorList>
            <person name="Zhang Z."/>
        </authorList>
    </citation>
    <scope>NUCLEOTIDE SEQUENCE</scope>
    <source>
        <strain evidence="2">83012</strain>
    </source>
</reference>
<feature type="transmembrane region" description="Helical" evidence="1">
    <location>
        <begin position="187"/>
        <end position="209"/>
    </location>
</feature>
<dbReference type="Proteomes" id="UP000886476">
    <property type="component" value="Unassembled WGS sequence"/>
</dbReference>
<sequence length="240" mass="24855">MITASPAAPMTRADMLTLVLLVAAQVVLFLVPLIVLGQAIGWPASLRLPASEALPLIARNAMAVLIGYWGYLLTATAMLPLALALRRFALAQGVHGGLPDTMAAMGVAAAVLKTLGIVRWLSAMPNLAGLHAATTDPIVRAAAEVSYAALNGYAGSVGELLGVQLFSGLWLMLVGIMLLCTNLRINGIAGLAIGVAFATTALRTLVPAFEILSTIVPPLALGWFVVLAVTLARLATRTKA</sequence>
<comment type="caution">
    <text evidence="2">The sequence shown here is derived from an EMBL/GenBank/DDBJ whole genome shotgun (WGS) entry which is preliminary data.</text>
</comment>
<evidence type="ECO:0000256" key="1">
    <source>
        <dbReference type="SAM" id="Phobius"/>
    </source>
</evidence>
<feature type="transmembrane region" description="Helical" evidence="1">
    <location>
        <begin position="215"/>
        <end position="235"/>
    </location>
</feature>
<dbReference type="RefSeq" id="WP_172113924.1">
    <property type="nucleotide sequence ID" value="NZ_JABFDN010000013.1"/>
</dbReference>
<feature type="transmembrane region" description="Helical" evidence="1">
    <location>
        <begin position="97"/>
        <end position="121"/>
    </location>
</feature>
<organism evidence="2 3">
    <name type="scientific">Bradyrhizobium aeschynomenes</name>
    <dbReference type="NCBI Taxonomy" id="2734909"/>
    <lineage>
        <taxon>Bacteria</taxon>
        <taxon>Pseudomonadati</taxon>
        <taxon>Pseudomonadota</taxon>
        <taxon>Alphaproteobacteria</taxon>
        <taxon>Hyphomicrobiales</taxon>
        <taxon>Nitrobacteraceae</taxon>
        <taxon>Bradyrhizobium</taxon>
    </lineage>
</organism>
<keyword evidence="1" id="KW-0812">Transmembrane</keyword>
<evidence type="ECO:0000313" key="2">
    <source>
        <dbReference type="EMBL" id="NPU68862.1"/>
    </source>
</evidence>
<keyword evidence="3" id="KW-1185">Reference proteome</keyword>
<protein>
    <submittedName>
        <fullName evidence="2">DUF4386 family protein</fullName>
    </submittedName>
</protein>
<proteinExistence type="predicted"/>
<evidence type="ECO:0000313" key="3">
    <source>
        <dbReference type="Proteomes" id="UP000886476"/>
    </source>
</evidence>
<keyword evidence="1" id="KW-0472">Membrane</keyword>
<gene>
    <name evidence="2" type="ORF">HL667_27940</name>
</gene>
<accession>A0ABX2CNL7</accession>
<feature type="transmembrane region" description="Helical" evidence="1">
    <location>
        <begin position="160"/>
        <end position="180"/>
    </location>
</feature>
<keyword evidence="1" id="KW-1133">Transmembrane helix</keyword>
<dbReference type="EMBL" id="JABFDN010000013">
    <property type="protein sequence ID" value="NPU68862.1"/>
    <property type="molecule type" value="Genomic_DNA"/>
</dbReference>